<name>A0ABU6VSI5_9FABA</name>
<feature type="region of interest" description="Disordered" evidence="1">
    <location>
        <begin position="87"/>
        <end position="129"/>
    </location>
</feature>
<dbReference type="Proteomes" id="UP001341840">
    <property type="component" value="Unassembled WGS sequence"/>
</dbReference>
<comment type="caution">
    <text evidence="2">The sequence shown here is derived from an EMBL/GenBank/DDBJ whole genome shotgun (WGS) entry which is preliminary data.</text>
</comment>
<evidence type="ECO:0000313" key="3">
    <source>
        <dbReference type="Proteomes" id="UP001341840"/>
    </source>
</evidence>
<feature type="compositionally biased region" description="Basic and acidic residues" evidence="1">
    <location>
        <begin position="406"/>
        <end position="417"/>
    </location>
</feature>
<dbReference type="EMBL" id="JASCZI010152727">
    <property type="protein sequence ID" value="MED6176596.1"/>
    <property type="molecule type" value="Genomic_DNA"/>
</dbReference>
<accession>A0ABU6VSI5</accession>
<keyword evidence="3" id="KW-1185">Reference proteome</keyword>
<feature type="compositionally biased region" description="Low complexity" evidence="1">
    <location>
        <begin position="91"/>
        <end position="103"/>
    </location>
</feature>
<gene>
    <name evidence="2" type="ORF">PIB30_089726</name>
</gene>
<reference evidence="2 3" key="1">
    <citation type="journal article" date="2023" name="Plants (Basel)">
        <title>Bridging the Gap: Combining Genomics and Transcriptomics Approaches to Understand Stylosanthes scabra, an Orphan Legume from the Brazilian Caatinga.</title>
        <authorList>
            <person name="Ferreira-Neto J.R.C."/>
            <person name="da Silva M.D."/>
            <person name="Binneck E."/>
            <person name="de Melo N.F."/>
            <person name="da Silva R.H."/>
            <person name="de Melo A.L.T.M."/>
            <person name="Pandolfi V."/>
            <person name="Bustamante F.O."/>
            <person name="Brasileiro-Vidal A.C."/>
            <person name="Benko-Iseppon A.M."/>
        </authorList>
    </citation>
    <scope>NUCLEOTIDE SEQUENCE [LARGE SCALE GENOMIC DNA]</scope>
    <source>
        <tissue evidence="2">Leaves</tissue>
    </source>
</reference>
<organism evidence="2 3">
    <name type="scientific">Stylosanthes scabra</name>
    <dbReference type="NCBI Taxonomy" id="79078"/>
    <lineage>
        <taxon>Eukaryota</taxon>
        <taxon>Viridiplantae</taxon>
        <taxon>Streptophyta</taxon>
        <taxon>Embryophyta</taxon>
        <taxon>Tracheophyta</taxon>
        <taxon>Spermatophyta</taxon>
        <taxon>Magnoliopsida</taxon>
        <taxon>eudicotyledons</taxon>
        <taxon>Gunneridae</taxon>
        <taxon>Pentapetalae</taxon>
        <taxon>rosids</taxon>
        <taxon>fabids</taxon>
        <taxon>Fabales</taxon>
        <taxon>Fabaceae</taxon>
        <taxon>Papilionoideae</taxon>
        <taxon>50 kb inversion clade</taxon>
        <taxon>dalbergioids sensu lato</taxon>
        <taxon>Dalbergieae</taxon>
        <taxon>Pterocarpus clade</taxon>
        <taxon>Stylosanthes</taxon>
    </lineage>
</organism>
<protein>
    <submittedName>
        <fullName evidence="2">Uncharacterized protein</fullName>
    </submittedName>
</protein>
<evidence type="ECO:0000256" key="1">
    <source>
        <dbReference type="SAM" id="MobiDB-lite"/>
    </source>
</evidence>
<feature type="region of interest" description="Disordered" evidence="1">
    <location>
        <begin position="395"/>
        <end position="417"/>
    </location>
</feature>
<proteinExistence type="predicted"/>
<sequence>MIGVSFEPLNASTSTSAFARHVSPVSSEWIGNKSKFKCRWIIDHSDAKVGVFLDSLLGDMEKQSRFDHLRLKMVEVEGVGRSILPTPNIPAGSARASAPSSQAMVLPGRSSRAAKSKKMPPTTSAEKPICLDGEEGAKEDPFADLKQKRWKRKIHESFPEYVVLGDVAAWEHEVNPLDRAIPEGFNFRVALDSGITQSSVRKALEPVPPEQLLGTAHRYTCKLTACLQVGIESALSHKLKMEKKLAAANDQVVVLTVERDTTLTSPPLQAKIVSLTEQLYVAQGEHLSALEQLSQVEEDSKVQVVELQSCRVALEEEQRKVEALTHSLEEKQTTLGTMINLILMEGLAAEIEEIVQETFEILMDQVRHINPVVDFSVITLDTRWYPKGQRIYNPKEEAGEYSEPVAEVHLEPLEGSQ</sequence>
<evidence type="ECO:0000313" key="2">
    <source>
        <dbReference type="EMBL" id="MED6176596.1"/>
    </source>
</evidence>